<organism evidence="3">
    <name type="scientific">Paraconexibacter sp. AEG42_29</name>
    <dbReference type="NCBI Taxonomy" id="2997339"/>
    <lineage>
        <taxon>Bacteria</taxon>
        <taxon>Bacillati</taxon>
        <taxon>Actinomycetota</taxon>
        <taxon>Thermoleophilia</taxon>
        <taxon>Solirubrobacterales</taxon>
        <taxon>Paraconexibacteraceae</taxon>
        <taxon>Paraconexibacter</taxon>
    </lineage>
</organism>
<proteinExistence type="predicted"/>
<dbReference type="Gene3D" id="1.10.8.80">
    <property type="entry name" value="Magnesium chelatase subunit I, C-Terminal domain"/>
    <property type="match status" value="1"/>
</dbReference>
<dbReference type="InterPro" id="IPR050764">
    <property type="entry name" value="CbbQ/NirQ/NorQ/GpvN"/>
</dbReference>
<dbReference type="Gene3D" id="3.40.50.300">
    <property type="entry name" value="P-loop containing nucleotide triphosphate hydrolases"/>
    <property type="match status" value="1"/>
</dbReference>
<dbReference type="GO" id="GO:0016887">
    <property type="term" value="F:ATP hydrolysis activity"/>
    <property type="evidence" value="ECO:0007669"/>
    <property type="project" value="InterPro"/>
</dbReference>
<gene>
    <name evidence="3" type="ORF">DSM112329_03401</name>
</gene>
<dbReference type="PIRSF" id="PIRSF002849">
    <property type="entry name" value="AAA_ATPase_chaperone_MoxR_prd"/>
    <property type="match status" value="1"/>
</dbReference>
<dbReference type="PANTHER" id="PTHR42759">
    <property type="entry name" value="MOXR FAMILY PROTEIN"/>
    <property type="match status" value="1"/>
</dbReference>
<evidence type="ECO:0000259" key="1">
    <source>
        <dbReference type="Pfam" id="PF07726"/>
    </source>
</evidence>
<dbReference type="PANTHER" id="PTHR42759:SF5">
    <property type="entry name" value="METHANOL DEHYDROGENASE REGULATOR"/>
    <property type="match status" value="1"/>
</dbReference>
<dbReference type="GO" id="GO:0005524">
    <property type="term" value="F:ATP binding"/>
    <property type="evidence" value="ECO:0007669"/>
    <property type="project" value="InterPro"/>
</dbReference>
<dbReference type="KEGG" id="parq:DSM112329_03401"/>
<dbReference type="AlphaFoldDB" id="A0AAU7AYP3"/>
<sequence>MTAGPLHVVEDPIERRAAAHLARGLVEGVERVVHGRRHSVELVACAVLAGGHVLIEDVPGSGKTTLARAVARTLGGTFRRVQGTADLLPADITGSGVWEPDEHGFTFVPGPLFAHVVLVDELNRTPPRTQSAFMEAMDEAAVTVDGVRHPLPDPFVVLATQNPLEQFGTYPLPEGQLDRFAVALSLGPNDPATERRVVREQLESATVDDLTPVLSPAELSGARLQARRTHLSEPVLDYAVRVVEATRGHPAVAVGASTRAALVLVRTAQARALLDGRDHVLPDDVKALAGPVLGHRLVRHDGQGGPVHGQRLVAEILAGVAVTLA</sequence>
<dbReference type="RefSeq" id="WP_354697761.1">
    <property type="nucleotide sequence ID" value="NZ_CP114014.1"/>
</dbReference>
<dbReference type="InterPro" id="IPR011703">
    <property type="entry name" value="ATPase_AAA-3"/>
</dbReference>
<feature type="domain" description="ChlI/MoxR AAA lid" evidence="2">
    <location>
        <begin position="245"/>
        <end position="303"/>
    </location>
</feature>
<name>A0AAU7AYP3_9ACTN</name>
<feature type="domain" description="ATPase AAA-3" evidence="1">
    <location>
        <begin position="52"/>
        <end position="181"/>
    </location>
</feature>
<dbReference type="EMBL" id="CP114014">
    <property type="protein sequence ID" value="XAY06530.1"/>
    <property type="molecule type" value="Genomic_DNA"/>
</dbReference>
<dbReference type="InterPro" id="IPR041628">
    <property type="entry name" value="ChlI/MoxR_AAA_lid"/>
</dbReference>
<accession>A0AAU7AYP3</accession>
<reference evidence="3" key="1">
    <citation type="submission" date="2022-12" db="EMBL/GenBank/DDBJ databases">
        <title>Paraconexibacter alkalitolerans sp. nov. and Baekduia alba sp. nov., isolated from soil and emended description of the genera Paraconexibacter (Chun et al., 2020) and Baekduia (An et al., 2020).</title>
        <authorList>
            <person name="Vieira S."/>
            <person name="Huber K.J."/>
            <person name="Geppert A."/>
            <person name="Wolf J."/>
            <person name="Neumann-Schaal M."/>
            <person name="Muesken M."/>
            <person name="Overmann J."/>
        </authorList>
    </citation>
    <scope>NUCLEOTIDE SEQUENCE</scope>
    <source>
        <strain evidence="3">AEG42_29</strain>
    </source>
</reference>
<dbReference type="SUPFAM" id="SSF52540">
    <property type="entry name" value="P-loop containing nucleoside triphosphate hydrolases"/>
    <property type="match status" value="1"/>
</dbReference>
<evidence type="ECO:0000313" key="3">
    <source>
        <dbReference type="EMBL" id="XAY06530.1"/>
    </source>
</evidence>
<evidence type="ECO:0000259" key="2">
    <source>
        <dbReference type="Pfam" id="PF17863"/>
    </source>
</evidence>
<dbReference type="Pfam" id="PF07726">
    <property type="entry name" value="AAA_3"/>
    <property type="match status" value="1"/>
</dbReference>
<protein>
    <submittedName>
        <fullName evidence="3">ATPase</fullName>
    </submittedName>
</protein>
<dbReference type="Pfam" id="PF17863">
    <property type="entry name" value="AAA_lid_2"/>
    <property type="match status" value="1"/>
</dbReference>
<dbReference type="InterPro" id="IPR027417">
    <property type="entry name" value="P-loop_NTPase"/>
</dbReference>